<dbReference type="Proteomes" id="UP000828390">
    <property type="component" value="Unassembled WGS sequence"/>
</dbReference>
<reference evidence="2" key="1">
    <citation type="journal article" date="2019" name="bioRxiv">
        <title>The Genome of the Zebra Mussel, Dreissena polymorpha: A Resource for Invasive Species Research.</title>
        <authorList>
            <person name="McCartney M.A."/>
            <person name="Auch B."/>
            <person name="Kono T."/>
            <person name="Mallez S."/>
            <person name="Zhang Y."/>
            <person name="Obille A."/>
            <person name="Becker A."/>
            <person name="Abrahante J.E."/>
            <person name="Garbe J."/>
            <person name="Badalamenti J.P."/>
            <person name="Herman A."/>
            <person name="Mangelson H."/>
            <person name="Liachko I."/>
            <person name="Sullivan S."/>
            <person name="Sone E.D."/>
            <person name="Koren S."/>
            <person name="Silverstein K.A.T."/>
            <person name="Beckman K.B."/>
            <person name="Gohl D.M."/>
        </authorList>
    </citation>
    <scope>NUCLEOTIDE SEQUENCE</scope>
    <source>
        <strain evidence="2">Duluth1</strain>
        <tissue evidence="2">Whole animal</tissue>
    </source>
</reference>
<keyword evidence="3" id="KW-1185">Reference proteome</keyword>
<feature type="region of interest" description="Disordered" evidence="1">
    <location>
        <begin position="18"/>
        <end position="50"/>
    </location>
</feature>
<dbReference type="AlphaFoldDB" id="A0A9D4E0V7"/>
<name>A0A9D4E0V7_DREPO</name>
<evidence type="ECO:0000313" key="3">
    <source>
        <dbReference type="Proteomes" id="UP000828390"/>
    </source>
</evidence>
<gene>
    <name evidence="2" type="ORF">DPMN_171713</name>
</gene>
<proteinExistence type="predicted"/>
<dbReference type="EMBL" id="JAIWYP010000009">
    <property type="protein sequence ID" value="KAH3770426.1"/>
    <property type="molecule type" value="Genomic_DNA"/>
</dbReference>
<organism evidence="2 3">
    <name type="scientific">Dreissena polymorpha</name>
    <name type="common">Zebra mussel</name>
    <name type="synonym">Mytilus polymorpha</name>
    <dbReference type="NCBI Taxonomy" id="45954"/>
    <lineage>
        <taxon>Eukaryota</taxon>
        <taxon>Metazoa</taxon>
        <taxon>Spiralia</taxon>
        <taxon>Lophotrochozoa</taxon>
        <taxon>Mollusca</taxon>
        <taxon>Bivalvia</taxon>
        <taxon>Autobranchia</taxon>
        <taxon>Heteroconchia</taxon>
        <taxon>Euheterodonta</taxon>
        <taxon>Imparidentia</taxon>
        <taxon>Neoheterodontei</taxon>
        <taxon>Myida</taxon>
        <taxon>Dreissenoidea</taxon>
        <taxon>Dreissenidae</taxon>
        <taxon>Dreissena</taxon>
    </lineage>
</organism>
<protein>
    <submittedName>
        <fullName evidence="2">Uncharacterized protein</fullName>
    </submittedName>
</protein>
<evidence type="ECO:0000256" key="1">
    <source>
        <dbReference type="SAM" id="MobiDB-lite"/>
    </source>
</evidence>
<reference evidence="2" key="2">
    <citation type="submission" date="2020-11" db="EMBL/GenBank/DDBJ databases">
        <authorList>
            <person name="McCartney M.A."/>
            <person name="Auch B."/>
            <person name="Kono T."/>
            <person name="Mallez S."/>
            <person name="Becker A."/>
            <person name="Gohl D.M."/>
            <person name="Silverstein K.A.T."/>
            <person name="Koren S."/>
            <person name="Bechman K.B."/>
            <person name="Herman A."/>
            <person name="Abrahante J.E."/>
            <person name="Garbe J."/>
        </authorList>
    </citation>
    <scope>NUCLEOTIDE SEQUENCE</scope>
    <source>
        <strain evidence="2">Duluth1</strain>
        <tissue evidence="2">Whole animal</tissue>
    </source>
</reference>
<evidence type="ECO:0000313" key="2">
    <source>
        <dbReference type="EMBL" id="KAH3770426.1"/>
    </source>
</evidence>
<sequence length="99" mass="11044">MSQKTAPHLLYGAQDGRVRPEHDCHTSWSTRAPTGKGKTTKTGLVWTSHGNDGDDMEKEISCSIINTDTFIEKNVNKMYSTLTWYAIDPIILPDSAFTL</sequence>
<accession>A0A9D4E0V7</accession>
<comment type="caution">
    <text evidence="2">The sequence shown here is derived from an EMBL/GenBank/DDBJ whole genome shotgun (WGS) entry which is preliminary data.</text>
</comment>
<feature type="compositionally biased region" description="Low complexity" evidence="1">
    <location>
        <begin position="34"/>
        <end position="43"/>
    </location>
</feature>